<dbReference type="Gene3D" id="2.60.120.200">
    <property type="match status" value="1"/>
</dbReference>
<protein>
    <recommendedName>
        <fullName evidence="3">Beige/BEACH domain containing protein</fullName>
    </recommendedName>
</protein>
<dbReference type="SUPFAM" id="SSF49899">
    <property type="entry name" value="Concanavalin A-like lectins/glucanases"/>
    <property type="match status" value="1"/>
</dbReference>
<organism evidence="1 2">
    <name type="scientific">Trichomonas vaginalis (strain ATCC PRA-98 / G3)</name>
    <dbReference type="NCBI Taxonomy" id="412133"/>
    <lineage>
        <taxon>Eukaryota</taxon>
        <taxon>Metamonada</taxon>
        <taxon>Parabasalia</taxon>
        <taxon>Trichomonadida</taxon>
        <taxon>Trichomonadidae</taxon>
        <taxon>Trichomonas</taxon>
    </lineage>
</organism>
<dbReference type="KEGG" id="tva:4762166"/>
<name>A2ESS0_TRIV3</name>
<dbReference type="InterPro" id="IPR013320">
    <property type="entry name" value="ConA-like_dom_sf"/>
</dbReference>
<sequence length="2326" mass="269485">MPSSKPQNRLFTDPRHLIWIKYFEKQGKTPVLPKGAPAGLVTIFQQIIQPTVPKTKIYEPPSTLNADNEEFLLDLFDLKTPLSPSEIILIKYIKQNPQYLSKPFKVLNVIGSTIVRSIIKFLIQLDLALHQENPDDLSLLFTLEDAEDIYWVMLHMPKPYKSDIKICLSSIYNILPYPDNKFDKIFDSQYIRDFECKALGESAPIIDYNKAASPFYFSLIKFLISYVSCFISKMGEQQFSGLELANMTLFLISISQASPEFVLSIQPETFQLLIDSIFIMVSKIQNSFNTNTNNELIFMLCYRAFNVVNHLLTIKKEYIEYTCQNENFKNFFLFQVWCFITFQNVKDIPFPAIPFEKEVTEDKKIMNIELVERKPYMTPHYGEEITNLQELQPTKLEIIHQKVLQSLDLLNNLLRLIGNRKIADNMAEQMTNIAKNIINGEDLWNGFEKSGKYSLIYAFFVFAHINNAQIFPFTHLLRDLFDISYIYDYNIEEMTDEEHNVRYYTRQEILNSFLKNYERGSRYSSDILAMCCKYMIGSHLHICDELLMFLYTVFNRQPKDFIETINYQELVKALVWYEMALQSSPYPVQRNKFISFLTILLRNETICNNVLKIDQMTSFLFHCIFDVELHGYYAQLIRDSLKLVTKEDCFASFCKIFHQFLSGIVTKTDGKLNILTELFSQLDGVFELQKNNLQKFIVQNNIISDISSILKILKVDGYHCALKMLRVLILIVMDEPQNREKLNRYNEDFYDAQLAFYNTDNQNIPALIDVLLYFVFEKQTFITGELNSYFIKNPESLIMLHNATYDKPSHAGLLAFIHCIIDYCWTNNAMISNSHFTDILINFYRQITDINSQSSTIIEKILITQFSWDFKPRYFLQLFSPHESKEYFMKVMKLMVEGVNSIPTGFTNFITLTGLKTMININNVKIKSDSKGFSFCLCFRIDRQINKHTICSITSDTGDCISIFINSLTLHYMSTNGNTIKTNKTMTTKKWYNLVVNISGFDFMISIDGENVTTAWESFKLGKESTVKITIGALSHYLAPAQISVSSFHMFKAPLSIEQTNSLSKIDPQEMQTKKDLNDLIILLTPFHRRSNYLINQIESKFVKAEFNGKIVSFQNIHTAILHTNGIIRLLKLCSNSNELTFVLKIMRMLMATNPDFIKNLFKVMNVEVFGSFISNKIDSKLFTLESARELEAIWELIKDEEIRNQYFRHILFNFKLWMSMDLSIIKTLFETTHIQIMHDFIHLTANILSCQYLFNYIVLCDNVILRNLLWKILFEYLSISCSKDDKQAIISFSKNAPEKLSLELLLRLFGIINLNSETSKILWKLTSEMLTSLLFRLIYLLEDDKTRADAASFITKESWLELSKAFLSLLHNSIFFSVLIVTSQFHDSQLLNDFFSQINKISEENPLIIAMLMEAPFPQIWFFYSLFRTNERVIDFTIANNLQVLVAKIISVSLTFKHMRFETILYSIYMLGLDKRVDVVPFIRNILLLTIKYSTKPSKIDIVRFTTMIFTFIHCLPKSDIFTQNSELMKLFGLSGGFILPTKVPNVAVKYTDFVNLFNKEIFRELFPLTLGMRVDSKGFYLDIDLSVSFLNYMKNFSQEEMEQKIFNSLKISSIVTYVFSNVSRVDPNRVGDLMILFEKIFPPDICHINCFSSFSYSLYNSVTFLTYWQGTFGKFVQKYCKLFGSFERHLLSDESSIFNDKNLNHFFVENFGERMMYNNELIERFVSHISFEEEENLISNKNSLNEFIQSNQKKLNVDLVFANSFKEISFSEISVQKMIVEISKINTFDNEQTPVIIEKLDKPKAQKLDNYVWFDNHFHPVLSTTFKIDLVEINKWPLGNQFPNDFSFFSDNFLVAKCQCFCQQRKYNCLFYLDKTRLIVGGLQIIFGSIFSCIIRSDKSFEVYLKDGKMLLIVFEDLQVSILEKIISDLFKDPIFVDPISVFDYVLWENFLNGKSFNLFDNQPIFPEVTEQGKISDKILSAFDFTFQQTLDKWNNLKSLELQSSGNSVIEWTERTLGKKLRHVTFSDDSQQSNVFISSLVFKDKVKFNNEVSFVNSDYGLTEKGQIYKFIDSDKSDSVLVRVLPVKGICCSQIYLDKIICSGDYFDSLFIGDCNSSERDEFIFTSQVKSITSIDYERFVILSNTESVISIFGDETPAIFKDHEFYPLNISRMRINSIDSSSSSGLICSLDSFGKVVLSSMNDMSTLKSFLISHKYTNIYLFDIGILVATSPTEGISSFSFDGTQLSHIDSNVPVGSASKIEIDGHSSFIAAPFDDQLTIIDARTLRIAKVLPDKRKMLESIYCPHSKSLICTMEGDVALSASV</sequence>
<dbReference type="Proteomes" id="UP000001542">
    <property type="component" value="Unassembled WGS sequence"/>
</dbReference>
<proteinExistence type="predicted"/>
<evidence type="ECO:0000313" key="2">
    <source>
        <dbReference type="Proteomes" id="UP000001542"/>
    </source>
</evidence>
<dbReference type="SUPFAM" id="SSF101898">
    <property type="entry name" value="NHL repeat"/>
    <property type="match status" value="1"/>
</dbReference>
<evidence type="ECO:0008006" key="3">
    <source>
        <dbReference type="Google" id="ProtNLM"/>
    </source>
</evidence>
<dbReference type="RefSeq" id="XP_001316534.1">
    <property type="nucleotide sequence ID" value="XM_001316499.1"/>
</dbReference>
<evidence type="ECO:0000313" key="1">
    <source>
        <dbReference type="EMBL" id="EAY04311.1"/>
    </source>
</evidence>
<dbReference type="VEuPathDB" id="TrichDB:TVAGG3_0826470"/>
<reference evidence="1" key="2">
    <citation type="journal article" date="2007" name="Science">
        <title>Draft genome sequence of the sexually transmitted pathogen Trichomonas vaginalis.</title>
        <authorList>
            <person name="Carlton J.M."/>
            <person name="Hirt R.P."/>
            <person name="Silva J.C."/>
            <person name="Delcher A.L."/>
            <person name="Schatz M."/>
            <person name="Zhao Q."/>
            <person name="Wortman J.R."/>
            <person name="Bidwell S.L."/>
            <person name="Alsmark U.C.M."/>
            <person name="Besteiro S."/>
            <person name="Sicheritz-Ponten T."/>
            <person name="Noel C.J."/>
            <person name="Dacks J.B."/>
            <person name="Foster P.G."/>
            <person name="Simillion C."/>
            <person name="Van de Peer Y."/>
            <person name="Miranda-Saavedra D."/>
            <person name="Barton G.J."/>
            <person name="Westrop G.D."/>
            <person name="Mueller S."/>
            <person name="Dessi D."/>
            <person name="Fiori P.L."/>
            <person name="Ren Q."/>
            <person name="Paulsen I."/>
            <person name="Zhang H."/>
            <person name="Bastida-Corcuera F.D."/>
            <person name="Simoes-Barbosa A."/>
            <person name="Brown M.T."/>
            <person name="Hayes R.D."/>
            <person name="Mukherjee M."/>
            <person name="Okumura C.Y."/>
            <person name="Schneider R."/>
            <person name="Smith A.J."/>
            <person name="Vanacova S."/>
            <person name="Villalvazo M."/>
            <person name="Haas B.J."/>
            <person name="Pertea M."/>
            <person name="Feldblyum T.V."/>
            <person name="Utterback T.R."/>
            <person name="Shu C.L."/>
            <person name="Osoegawa K."/>
            <person name="de Jong P.J."/>
            <person name="Hrdy I."/>
            <person name="Horvathova L."/>
            <person name="Zubacova Z."/>
            <person name="Dolezal P."/>
            <person name="Malik S.B."/>
            <person name="Logsdon J.M. Jr."/>
            <person name="Henze K."/>
            <person name="Gupta A."/>
            <person name="Wang C.C."/>
            <person name="Dunne R.L."/>
            <person name="Upcroft J.A."/>
            <person name="Upcroft P."/>
            <person name="White O."/>
            <person name="Salzberg S.L."/>
            <person name="Tang P."/>
            <person name="Chiu C.-H."/>
            <person name="Lee Y.-S."/>
            <person name="Embley T.M."/>
            <person name="Coombs G.H."/>
            <person name="Mottram J.C."/>
            <person name="Tachezy J."/>
            <person name="Fraser-Liggett C.M."/>
            <person name="Johnson P.J."/>
        </authorList>
    </citation>
    <scope>NUCLEOTIDE SEQUENCE [LARGE SCALE GENOMIC DNA]</scope>
    <source>
        <strain evidence="1">G3</strain>
    </source>
</reference>
<gene>
    <name evidence="1" type="ORF">TVAG_250710</name>
</gene>
<dbReference type="EMBL" id="DS113479">
    <property type="protein sequence ID" value="EAY04311.1"/>
    <property type="molecule type" value="Genomic_DNA"/>
</dbReference>
<reference evidence="1" key="1">
    <citation type="submission" date="2006-10" db="EMBL/GenBank/DDBJ databases">
        <authorList>
            <person name="Amadeo P."/>
            <person name="Zhao Q."/>
            <person name="Wortman J."/>
            <person name="Fraser-Liggett C."/>
            <person name="Carlton J."/>
        </authorList>
    </citation>
    <scope>NUCLEOTIDE SEQUENCE</scope>
    <source>
        <strain evidence="1">G3</strain>
    </source>
</reference>
<dbReference type="InParanoid" id="A2ESS0"/>
<dbReference type="VEuPathDB" id="TrichDB:TVAG_250710"/>
<keyword evidence="2" id="KW-1185">Reference proteome</keyword>
<accession>A2ESS0</accession>